<reference evidence="2 3" key="1">
    <citation type="submission" date="2020-06" db="EMBL/GenBank/DDBJ databases">
        <title>Transcriptomic and genomic resources for Thalictrum thalictroides and T. hernandezii: Facilitating candidate gene discovery in an emerging model plant lineage.</title>
        <authorList>
            <person name="Arias T."/>
            <person name="Riano-Pachon D.M."/>
            <person name="Di Stilio V.S."/>
        </authorList>
    </citation>
    <scope>NUCLEOTIDE SEQUENCE [LARGE SCALE GENOMIC DNA]</scope>
    <source>
        <strain evidence="3">cv. WT478/WT964</strain>
        <tissue evidence="2">Leaves</tissue>
    </source>
</reference>
<dbReference type="PANTHER" id="PTHR33052">
    <property type="entry name" value="DUF4228 DOMAIN PROTEIN-RELATED"/>
    <property type="match status" value="1"/>
</dbReference>
<gene>
    <name evidence="2" type="ORF">FRX31_029199</name>
</gene>
<name>A0A7J6V8V3_THATH</name>
<dbReference type="AlphaFoldDB" id="A0A7J6V8V3"/>
<sequence length="317" mass="36824">MGSSMQENDVLKLVHPGGFVEFHTKPLTAAQVMKNNPRHCVTRPDVFKFPWIVVRPDSVLKLGTVYFIVPNYTLYRLLRASGVRRQPMLDGLKQPSQFGDQHSIEKNWTELTPEVQQSSYESWADATPKRRDRRRNKQTSQVGSCDEETPKNEHHRDKHSKQQYPDKSSGKMVQKKQLPGVCFKQPSCFMIPTRLQDRNQHPKRQSRVKHSIQETLKHIHRDQHLLKDSSDSFWDEMFQHHSNQPPNDSLDLVVKPYSSRQKLDGANSKCTVTSNLLPKQDLLLLKSCLRKAEDNDHSKSHGRKVRFLLPSEEDKIY</sequence>
<dbReference type="EMBL" id="JABWDY010036444">
    <property type="protein sequence ID" value="KAF5181217.1"/>
    <property type="molecule type" value="Genomic_DNA"/>
</dbReference>
<protein>
    <submittedName>
        <fullName evidence="2">Uncharacterized protein</fullName>
    </submittedName>
</protein>
<accession>A0A7J6V8V3</accession>
<evidence type="ECO:0000313" key="3">
    <source>
        <dbReference type="Proteomes" id="UP000554482"/>
    </source>
</evidence>
<evidence type="ECO:0000256" key="1">
    <source>
        <dbReference type="SAM" id="MobiDB-lite"/>
    </source>
</evidence>
<proteinExistence type="predicted"/>
<dbReference type="OrthoDB" id="839271at2759"/>
<dbReference type="InterPro" id="IPR025322">
    <property type="entry name" value="PADRE_dom"/>
</dbReference>
<feature type="region of interest" description="Disordered" evidence="1">
    <location>
        <begin position="111"/>
        <end position="176"/>
    </location>
</feature>
<comment type="caution">
    <text evidence="2">The sequence shown here is derived from an EMBL/GenBank/DDBJ whole genome shotgun (WGS) entry which is preliminary data.</text>
</comment>
<dbReference type="Pfam" id="PF14009">
    <property type="entry name" value="PADRE"/>
    <property type="match status" value="1"/>
</dbReference>
<organism evidence="2 3">
    <name type="scientific">Thalictrum thalictroides</name>
    <name type="common">Rue-anemone</name>
    <name type="synonym">Anemone thalictroides</name>
    <dbReference type="NCBI Taxonomy" id="46969"/>
    <lineage>
        <taxon>Eukaryota</taxon>
        <taxon>Viridiplantae</taxon>
        <taxon>Streptophyta</taxon>
        <taxon>Embryophyta</taxon>
        <taxon>Tracheophyta</taxon>
        <taxon>Spermatophyta</taxon>
        <taxon>Magnoliopsida</taxon>
        <taxon>Ranunculales</taxon>
        <taxon>Ranunculaceae</taxon>
        <taxon>Thalictroideae</taxon>
        <taxon>Thalictrum</taxon>
    </lineage>
</organism>
<dbReference type="Proteomes" id="UP000554482">
    <property type="component" value="Unassembled WGS sequence"/>
</dbReference>
<keyword evidence="3" id="KW-1185">Reference proteome</keyword>
<evidence type="ECO:0000313" key="2">
    <source>
        <dbReference type="EMBL" id="KAF5181217.1"/>
    </source>
</evidence>